<dbReference type="InterPro" id="IPR003156">
    <property type="entry name" value="DHHA1_dom"/>
</dbReference>
<dbReference type="InterPro" id="IPR001667">
    <property type="entry name" value="DDH_dom"/>
</dbReference>
<evidence type="ECO:0000259" key="2">
    <source>
        <dbReference type="Pfam" id="PF02272"/>
    </source>
</evidence>
<dbReference type="PANTHER" id="PTHR47618:SF1">
    <property type="entry name" value="BIFUNCTIONAL OLIGORIBONUCLEASE AND PAP PHOSPHATASE NRNA"/>
    <property type="match status" value="1"/>
</dbReference>
<organism evidence="3 4">
    <name type="scientific">candidate division WOR-1 bacterium RIFCSPHIGHO2_01_FULL_53_15</name>
    <dbReference type="NCBI Taxonomy" id="1802564"/>
    <lineage>
        <taxon>Bacteria</taxon>
        <taxon>Bacillati</taxon>
        <taxon>Saganbacteria</taxon>
    </lineage>
</organism>
<dbReference type="Gene3D" id="3.90.1640.10">
    <property type="entry name" value="inorganic pyrophosphatase (n-terminal core)"/>
    <property type="match status" value="1"/>
</dbReference>
<comment type="caution">
    <text evidence="3">The sequence shown here is derived from an EMBL/GenBank/DDBJ whole genome shotgun (WGS) entry which is preliminary data.</text>
</comment>
<dbReference type="Pfam" id="PF01368">
    <property type="entry name" value="DHH"/>
    <property type="match status" value="1"/>
</dbReference>
<name>A0A1F4Q4K7_UNCSA</name>
<feature type="domain" description="DHHA1" evidence="2">
    <location>
        <begin position="233"/>
        <end position="300"/>
    </location>
</feature>
<gene>
    <name evidence="3" type="ORF">A2625_07480</name>
</gene>
<feature type="non-terminal residue" evidence="3">
    <location>
        <position position="305"/>
    </location>
</feature>
<dbReference type="SUPFAM" id="SSF64182">
    <property type="entry name" value="DHH phosphoesterases"/>
    <property type="match status" value="1"/>
</dbReference>
<dbReference type="Gene3D" id="3.10.310.30">
    <property type="match status" value="1"/>
</dbReference>
<sequence>MKNSCREIKNALKGARSAIIATHVDPDGDAIGSMLALGMILEHLELETHYYAADSVPRIYRFLPGSEKIKRAVTDFHHFDVGFVVDASDISRVGDKIELRKIAARIVNIDHHPDNTQFGDINCVRRSSCVGELIYDLAKFLKIKLDKPMADCLYTSIITDTGNFRYDNTNAKTFLIASELIKAGVNTAELTTRIYDTKSVPGVRISAQALSNIKFSEDRKVAWTAVSEEMMAETRAKPEDLVGIVDSIRSIEGVEVAVFFREEKDKVKINFRSKNKINVSEIARRFNGGGHFKASGAVVAGQLAE</sequence>
<protein>
    <recommendedName>
        <fullName evidence="5">DDH domain-containing protein</fullName>
    </recommendedName>
</protein>
<dbReference type="InterPro" id="IPR038763">
    <property type="entry name" value="DHH_sf"/>
</dbReference>
<evidence type="ECO:0000313" key="4">
    <source>
        <dbReference type="Proteomes" id="UP000178724"/>
    </source>
</evidence>
<feature type="domain" description="DDH" evidence="1">
    <location>
        <begin position="19"/>
        <end position="157"/>
    </location>
</feature>
<reference evidence="3 4" key="1">
    <citation type="journal article" date="2016" name="Nat. Commun.">
        <title>Thousands of microbial genomes shed light on interconnected biogeochemical processes in an aquifer system.</title>
        <authorList>
            <person name="Anantharaman K."/>
            <person name="Brown C.T."/>
            <person name="Hug L.A."/>
            <person name="Sharon I."/>
            <person name="Castelle C.J."/>
            <person name="Probst A.J."/>
            <person name="Thomas B.C."/>
            <person name="Singh A."/>
            <person name="Wilkins M.J."/>
            <person name="Karaoz U."/>
            <person name="Brodie E.L."/>
            <person name="Williams K.H."/>
            <person name="Hubbard S.S."/>
            <person name="Banfield J.F."/>
        </authorList>
    </citation>
    <scope>NUCLEOTIDE SEQUENCE [LARGE SCALE GENOMIC DNA]</scope>
</reference>
<evidence type="ECO:0008006" key="5">
    <source>
        <dbReference type="Google" id="ProtNLM"/>
    </source>
</evidence>
<dbReference type="Pfam" id="PF02272">
    <property type="entry name" value="DHHA1"/>
    <property type="match status" value="1"/>
</dbReference>
<dbReference type="AlphaFoldDB" id="A0A1F4Q4K7"/>
<dbReference type="PANTHER" id="PTHR47618">
    <property type="entry name" value="BIFUNCTIONAL OLIGORIBONUCLEASE AND PAP PHOSPHATASE NRNA"/>
    <property type="match status" value="1"/>
</dbReference>
<evidence type="ECO:0000259" key="1">
    <source>
        <dbReference type="Pfam" id="PF01368"/>
    </source>
</evidence>
<evidence type="ECO:0000313" key="3">
    <source>
        <dbReference type="EMBL" id="OGB90864.1"/>
    </source>
</evidence>
<dbReference type="GO" id="GO:0003676">
    <property type="term" value="F:nucleic acid binding"/>
    <property type="evidence" value="ECO:0007669"/>
    <property type="project" value="InterPro"/>
</dbReference>
<dbReference type="InterPro" id="IPR051319">
    <property type="entry name" value="Oligoribo/pAp-PDE_c-di-AMP_PDE"/>
</dbReference>
<dbReference type="EMBL" id="METM01000003">
    <property type="protein sequence ID" value="OGB90864.1"/>
    <property type="molecule type" value="Genomic_DNA"/>
</dbReference>
<dbReference type="Proteomes" id="UP000178724">
    <property type="component" value="Unassembled WGS sequence"/>
</dbReference>
<proteinExistence type="predicted"/>
<accession>A0A1F4Q4K7</accession>